<dbReference type="Gene3D" id="3.50.7.10">
    <property type="entry name" value="GroEL"/>
    <property type="match status" value="1"/>
</dbReference>
<feature type="compositionally biased region" description="Polar residues" evidence="16">
    <location>
        <begin position="54"/>
        <end position="66"/>
    </location>
</feature>
<evidence type="ECO:0000256" key="1">
    <source>
        <dbReference type="ARBA" id="ARBA00004608"/>
    </source>
</evidence>
<evidence type="ECO:0000313" key="22">
    <source>
        <dbReference type="Proteomes" id="UP000009046"/>
    </source>
</evidence>
<dbReference type="SUPFAM" id="SSF57903">
    <property type="entry name" value="FYVE/PHD zinc finger"/>
    <property type="match status" value="1"/>
</dbReference>
<dbReference type="FunFam" id="3.30.810.10:FF:000001">
    <property type="entry name" value="1-phosphatidylinositol 3-phosphate 5-kinase FAB1"/>
    <property type="match status" value="1"/>
</dbReference>
<dbReference type="Pfam" id="PF01504">
    <property type="entry name" value="PIP5K"/>
    <property type="match status" value="2"/>
</dbReference>
<evidence type="ECO:0000256" key="5">
    <source>
        <dbReference type="ARBA" id="ARBA00022723"/>
    </source>
</evidence>
<proteinExistence type="predicted"/>
<dbReference type="PANTHER" id="PTHR46715:SF1">
    <property type="entry name" value="1-PHOSPHATIDYLINOSITOL 3-PHOSPHATE 5-KINASE"/>
    <property type="match status" value="1"/>
</dbReference>
<protein>
    <recommendedName>
        <fullName evidence="2">1-phosphatidylinositol-3-phosphate 5-kinase</fullName>
        <ecNumber evidence="2">2.7.1.150</ecNumber>
    </recommendedName>
</protein>
<evidence type="ECO:0000256" key="3">
    <source>
        <dbReference type="ARBA" id="ARBA00022553"/>
    </source>
</evidence>
<dbReference type="OMA" id="QSVWNDT"/>
<dbReference type="PROSITE" id="PS51455">
    <property type="entry name" value="PIPK"/>
    <property type="match status" value="1"/>
</dbReference>
<dbReference type="CDD" id="cd15725">
    <property type="entry name" value="FYVE_PIKfyve_Fab1"/>
    <property type="match status" value="1"/>
</dbReference>
<evidence type="ECO:0000256" key="12">
    <source>
        <dbReference type="ARBA" id="ARBA00023136"/>
    </source>
</evidence>
<evidence type="ECO:0000313" key="20">
    <source>
        <dbReference type="EMBL" id="EEB12591.1"/>
    </source>
</evidence>
<dbReference type="InterPro" id="IPR017455">
    <property type="entry name" value="Znf_FYVE-rel"/>
</dbReference>
<dbReference type="EMBL" id="AAZO01002234">
    <property type="status" value="NOT_ANNOTATED_CDS"/>
    <property type="molecule type" value="Genomic_DNA"/>
</dbReference>
<dbReference type="InterPro" id="IPR000591">
    <property type="entry name" value="DEP_dom"/>
</dbReference>
<evidence type="ECO:0000256" key="6">
    <source>
        <dbReference type="ARBA" id="ARBA00022741"/>
    </source>
</evidence>
<keyword evidence="12" id="KW-0472">Membrane</keyword>
<dbReference type="HOGENOM" id="CLU_000480_2_1_1"/>
<dbReference type="GO" id="GO:1903426">
    <property type="term" value="P:regulation of reactive oxygen species biosynthetic process"/>
    <property type="evidence" value="ECO:0007669"/>
    <property type="project" value="TreeGrafter"/>
</dbReference>
<dbReference type="FunCoup" id="E0VGT5">
    <property type="interactions" value="1856"/>
</dbReference>
<dbReference type="Gene3D" id="3.30.800.10">
    <property type="entry name" value="Phosphatidylinositol Phosphate Kinase II Beta"/>
    <property type="match status" value="1"/>
</dbReference>
<dbReference type="GO" id="GO:0008270">
    <property type="term" value="F:zinc ion binding"/>
    <property type="evidence" value="ECO:0007669"/>
    <property type="project" value="UniProtKB-KW"/>
</dbReference>
<dbReference type="Pfam" id="PF00118">
    <property type="entry name" value="Cpn60_TCP1"/>
    <property type="match status" value="1"/>
</dbReference>
<evidence type="ECO:0000256" key="9">
    <source>
        <dbReference type="ARBA" id="ARBA00022777"/>
    </source>
</evidence>
<dbReference type="eggNOG" id="KOG0230">
    <property type="taxonomic scope" value="Eukaryota"/>
</dbReference>
<dbReference type="CDD" id="cd03334">
    <property type="entry name" value="Fab1_TCP"/>
    <property type="match status" value="1"/>
</dbReference>
<feature type="region of interest" description="Disordered" evidence="16">
    <location>
        <begin position="41"/>
        <end position="66"/>
    </location>
</feature>
<keyword evidence="11 15" id="KW-0067">ATP-binding</keyword>
<evidence type="ECO:0000259" key="18">
    <source>
        <dbReference type="PROSITE" id="PS50186"/>
    </source>
</evidence>
<dbReference type="FunFam" id="3.50.7.10:FF:000007">
    <property type="entry name" value="1-phosphatidylinositol 3-phosphate 5-kinase isoform X1"/>
    <property type="match status" value="1"/>
</dbReference>
<dbReference type="EnsemblMetazoa" id="PHUM192500-RA">
    <property type="protein sequence ID" value="PHUM192500-PA"/>
    <property type="gene ID" value="PHUM192500"/>
</dbReference>
<dbReference type="RefSeq" id="XP_002425329.1">
    <property type="nucleotide sequence ID" value="XM_002425284.1"/>
</dbReference>
<dbReference type="InterPro" id="IPR027483">
    <property type="entry name" value="PInositol-4-P-4/5-kinase_C_sf"/>
</dbReference>
<dbReference type="CDD" id="cd17300">
    <property type="entry name" value="PIPKc_PIKfyve"/>
    <property type="match status" value="1"/>
</dbReference>
<dbReference type="Gene3D" id="3.30.40.10">
    <property type="entry name" value="Zinc/RING finger domain, C3HC4 (zinc finger)"/>
    <property type="match status" value="1"/>
</dbReference>
<dbReference type="Pfam" id="PF00610">
    <property type="entry name" value="DEP"/>
    <property type="match status" value="1"/>
</dbReference>
<gene>
    <name evidence="21" type="primary">8240174</name>
    <name evidence="20" type="ORF">Phum_PHUM192500</name>
</gene>
<dbReference type="CTD" id="8240174"/>
<keyword evidence="7" id="KW-0967">Endosome</keyword>
<dbReference type="InterPro" id="IPR036390">
    <property type="entry name" value="WH_DNA-bd_sf"/>
</dbReference>
<dbReference type="GO" id="GO:0046488">
    <property type="term" value="P:phosphatidylinositol metabolic process"/>
    <property type="evidence" value="ECO:0007669"/>
    <property type="project" value="UniProtKB-UniRule"/>
</dbReference>
<comment type="subcellular location">
    <subcellularLocation>
        <location evidence="1">Endosome membrane</location>
    </subcellularLocation>
</comment>
<dbReference type="InterPro" id="IPR000306">
    <property type="entry name" value="Znf_FYVE"/>
</dbReference>
<evidence type="ECO:0000256" key="13">
    <source>
        <dbReference type="ARBA" id="ARBA00052820"/>
    </source>
</evidence>
<dbReference type="InterPro" id="IPR043548">
    <property type="entry name" value="PIKfyve"/>
</dbReference>
<dbReference type="SUPFAM" id="SSF46785">
    <property type="entry name" value="Winged helix' DNA-binding domain"/>
    <property type="match status" value="1"/>
</dbReference>
<keyword evidence="9 15" id="KW-0418">Kinase</keyword>
<dbReference type="InterPro" id="IPR002498">
    <property type="entry name" value="PInositol-4-P-4/5-kinase_core"/>
</dbReference>
<dbReference type="GO" id="GO:0052810">
    <property type="term" value="F:1-phosphatidylinositol-5-kinase activity"/>
    <property type="evidence" value="ECO:0007669"/>
    <property type="project" value="UniProtKB-ARBA"/>
</dbReference>
<keyword evidence="22" id="KW-1185">Reference proteome</keyword>
<dbReference type="SUPFAM" id="SSF52029">
    <property type="entry name" value="GroEL apical domain-like"/>
    <property type="match status" value="1"/>
</dbReference>
<dbReference type="Gene3D" id="1.10.10.10">
    <property type="entry name" value="Winged helix-like DNA-binding domain superfamily/Winged helix DNA-binding domain"/>
    <property type="match status" value="1"/>
</dbReference>
<dbReference type="Pfam" id="PF01363">
    <property type="entry name" value="FYVE"/>
    <property type="match status" value="1"/>
</dbReference>
<keyword evidence="3" id="KW-0597">Phosphoprotein</keyword>
<keyword evidence="5" id="KW-0479">Metal-binding</keyword>
<keyword evidence="8 14" id="KW-0863">Zinc-finger</keyword>
<dbReference type="SUPFAM" id="SSF56104">
    <property type="entry name" value="SAICAR synthase-like"/>
    <property type="match status" value="1"/>
</dbReference>
<evidence type="ECO:0000256" key="10">
    <source>
        <dbReference type="ARBA" id="ARBA00022833"/>
    </source>
</evidence>
<dbReference type="STRING" id="121224.E0VGT5"/>
<evidence type="ECO:0000256" key="7">
    <source>
        <dbReference type="ARBA" id="ARBA00022753"/>
    </source>
</evidence>
<dbReference type="SMART" id="SM00064">
    <property type="entry name" value="FYVE"/>
    <property type="match status" value="1"/>
</dbReference>
<dbReference type="SMART" id="SM00330">
    <property type="entry name" value="PIPKc"/>
    <property type="match status" value="1"/>
</dbReference>
<dbReference type="VEuPathDB" id="VectorBase:PHUM192500"/>
<dbReference type="Proteomes" id="UP000009046">
    <property type="component" value="Unassembled WGS sequence"/>
</dbReference>
<dbReference type="GO" id="GO:0035556">
    <property type="term" value="P:intracellular signal transduction"/>
    <property type="evidence" value="ECO:0007669"/>
    <property type="project" value="InterPro"/>
</dbReference>
<dbReference type="InParanoid" id="E0VGT5"/>
<feature type="domain" description="PIPK" evidence="19">
    <location>
        <begin position="1515"/>
        <end position="1848"/>
    </location>
</feature>
<dbReference type="GO" id="GO:0090385">
    <property type="term" value="P:phagosome-lysosome fusion"/>
    <property type="evidence" value="ECO:0007669"/>
    <property type="project" value="TreeGrafter"/>
</dbReference>
<feature type="domain" description="DEP" evidence="18">
    <location>
        <begin position="281"/>
        <end position="354"/>
    </location>
</feature>
<evidence type="ECO:0000256" key="11">
    <source>
        <dbReference type="ARBA" id="ARBA00022840"/>
    </source>
</evidence>
<dbReference type="PROSITE" id="PS50178">
    <property type="entry name" value="ZF_FYVE"/>
    <property type="match status" value="1"/>
</dbReference>
<dbReference type="InterPro" id="IPR027484">
    <property type="entry name" value="PInositol-4-P-5-kinase_N"/>
</dbReference>
<comment type="catalytic activity">
    <reaction evidence="13">
        <text>a 1,2-diacyl-sn-glycero-3-phospho-(1D-myo-inositol-3-phosphate) + ATP = a 1,2-diacyl-sn-glycero-3-phospho-(1D-myo-inositol-3,5-bisphosphate) + ADP + H(+)</text>
        <dbReference type="Rhea" id="RHEA:13609"/>
        <dbReference type="ChEBI" id="CHEBI:15378"/>
        <dbReference type="ChEBI" id="CHEBI:30616"/>
        <dbReference type="ChEBI" id="CHEBI:57923"/>
        <dbReference type="ChEBI" id="CHEBI:58088"/>
        <dbReference type="ChEBI" id="CHEBI:456216"/>
        <dbReference type="EC" id="2.7.1.150"/>
    </reaction>
    <physiologicalReaction direction="left-to-right" evidence="13">
        <dbReference type="Rhea" id="RHEA:13610"/>
    </physiologicalReaction>
</comment>
<reference evidence="21" key="3">
    <citation type="submission" date="2021-02" db="UniProtKB">
        <authorList>
            <consortium name="EnsemblMetazoa"/>
        </authorList>
    </citation>
    <scope>IDENTIFICATION</scope>
    <source>
        <strain evidence="21">USDA</strain>
    </source>
</reference>
<evidence type="ECO:0000256" key="14">
    <source>
        <dbReference type="PROSITE-ProRule" id="PRU00091"/>
    </source>
</evidence>
<organism>
    <name type="scientific">Pediculus humanus subsp. corporis</name>
    <name type="common">Body louse</name>
    <dbReference type="NCBI Taxonomy" id="121224"/>
    <lineage>
        <taxon>Eukaryota</taxon>
        <taxon>Metazoa</taxon>
        <taxon>Ecdysozoa</taxon>
        <taxon>Arthropoda</taxon>
        <taxon>Hexapoda</taxon>
        <taxon>Insecta</taxon>
        <taxon>Pterygota</taxon>
        <taxon>Neoptera</taxon>
        <taxon>Paraneoptera</taxon>
        <taxon>Psocodea</taxon>
        <taxon>Troctomorpha</taxon>
        <taxon>Phthiraptera</taxon>
        <taxon>Anoplura</taxon>
        <taxon>Pediculidae</taxon>
        <taxon>Pediculus</taxon>
    </lineage>
</organism>
<dbReference type="PANTHER" id="PTHR46715">
    <property type="entry name" value="1-PHOSPHATIDYLINOSITOL 3-PHOSPHATE 5-KINASE"/>
    <property type="match status" value="1"/>
</dbReference>
<dbReference type="GO" id="GO:0000285">
    <property type="term" value="F:1-phosphatidylinositol-3-phosphate 5-kinase activity"/>
    <property type="evidence" value="ECO:0007669"/>
    <property type="project" value="UniProtKB-EC"/>
</dbReference>
<keyword evidence="6 15" id="KW-0547">Nucleotide-binding</keyword>
<dbReference type="KEGG" id="phu:Phum_PHUM192500"/>
<dbReference type="FunFam" id="3.30.40.10:FF:000057">
    <property type="entry name" value="1-phosphatidylinositol 3-phosphate 5-kinase isoform X1"/>
    <property type="match status" value="1"/>
</dbReference>
<feature type="region of interest" description="Disordered" evidence="16">
    <location>
        <begin position="1366"/>
        <end position="1393"/>
    </location>
</feature>
<dbReference type="OrthoDB" id="158357at2759"/>
<evidence type="ECO:0000313" key="21">
    <source>
        <dbReference type="EnsemblMetazoa" id="PHUM192500-PA"/>
    </source>
</evidence>
<dbReference type="Gene3D" id="3.30.810.10">
    <property type="entry name" value="2-Layer Sandwich"/>
    <property type="match status" value="1"/>
</dbReference>
<keyword evidence="4 15" id="KW-0808">Transferase</keyword>
<dbReference type="InterPro" id="IPR027409">
    <property type="entry name" value="GroEL-like_apical_dom_sf"/>
</dbReference>
<evidence type="ECO:0000259" key="17">
    <source>
        <dbReference type="PROSITE" id="PS50178"/>
    </source>
</evidence>
<dbReference type="EC" id="2.7.1.150" evidence="2"/>
<dbReference type="PROSITE" id="PS50186">
    <property type="entry name" value="DEP"/>
    <property type="match status" value="1"/>
</dbReference>
<sequence>MHRNLDSTSELTEFAPLSPEDRSGFSLLGISKFFKLGRESNKEKENASSKSDTEWQQPANTSEAASNSNLQYSLTISEGRSLPNVLKRISNLVALKNVGLTSYKDTDLKQYWMPDSFSKECYDCGEKFTTFRRRHHCRVCGQIFCSKCCNQEIPGKIMGCTGDLRVCTYCCKVVLSYLQSADIGADLSADLKALQEDLQTKFGNIVKNADNFQTGNVSSCDISEKGEANSSLRRKLSVGYQEEMFFMGRAQSPSYLSEEERCRALQSSTSLRNLYEEVVTPPNGIPLQSHRYRLRSFPNCFFGSELIDWLLTQNKAGTRVQGIAIGQALLEAGYLESVSELSFVDGLSLYRPVSLVTQNSDMSNPSDGQEPLWVKQIQHQSTDSESEKLSGSEEDNFKKSNSNYLLNINVRDNIVHVSRPSPPLLEGFQNLDKSPSTQGKQSEILQEKINLRKDSNELILNSSWDKASGLVPEIDGKDPSHQNFSLAFEHHKQSLVRQMLSTEGLNQSWSDTIQKITSEVIDLVRPDMKNDEDEMDIRLYVQIKKLPGSHKNDSCIVPGIVCSKNIAHRSMRSRILNPRILLLRCSVAYERIEGRLLPLEPVIMQEHEYLRHVVARIAALQPDIVMVYKNVSRLAQEYLLKLGITLVINTKLSILEKVSRFTEADIVTSVDAHISKPQLGTCQLFYLKTFQTENEGIKTLMFFEGSSNPAAGCSLLLRGGNMSELKKLKKIVNFMIFACYNWKLEKSFLVDEFAKPPNTCYELFEESPDQDYKCTEFESKTKTESKIKMDKEDKKITVETVQDCSDPLQSYLNHSDDLTSKQTDTNLVEQLSVAELPFSNKFRKSLDDTILSVSLFVKFAVPYLETESGRNCILRKYFPKDIFYSKQFLDKSELDKLGNFLEDSENNNVTNHLKGIELLPKHPFVTAKITDTADSIEVQTLLALYRANGGRIPYILTESEKKEYRENTKNQIKNSAVAKKSEKLDVLDPVNHQRLAVLFCSYSYSSQNFPTFCVDPWVVNMYYYGTYDISLGSFLERYCFRLSYNCPSATCNTPMLDHVRRFVHDPGCIHLTLNHLEQLDSKQIVMWSWCPKCQTGTPMIPMSSDTWSLSFAKYLELRFRAHVYTRRNSDSCKHSLHHDHFQYFGMNKIVALFKFSTIRIWEICLPPSVINLQFENVTQNTITDELRNLAIKGHDIFSLILEHLHNLEGSEDDMQAMKVLQQKEHAHFKAKIEEIQLKLTSPVFENVKPDGNKCDKEIEVLLWRIEDSIVYLKKLIMEAVIGWNARFQEAANATKRKDDKEREKIKRTSEGSKSASQFSFPDGHEVSVYSTNNTGHQFMDSVTDSMDMDSDDNLSVRFSTSDICEQDKTADDSNSRKISCDSNPNCEESQADSKYDKKSVKNILSHILTSNKEYVPLMNPWNPQEHYLLPPGVNASIMVHENEPSSIISYALSSHDYHKFLEDIQQRKLHLSSSSEGPIPSPVARKKTLSLTFSAEKETENSDSRKSTVLSFLRGNSQVTPSSNQNLNPKSAGDNSGLNVSGISDNGSANILDLEDKTEEGLKKGSKSSSTSHVEIIFGDGSTNFYCRVYFADQFAALRQTVFPIGEEAFVRSLSRCVHWAARGGKSGSTFCKTKDDRFILKEMSKLELQLFLDFANHYFNYIQKCQDSNQPTLLGKIVGVYTVSFRNTNTNSTLKCNLLVMENLFYKKNVSQKYDLKGSVRNRLVNPSLQGEGEIVYLDENLLQITTDSPLYILSHSQAVLMSAIENDTQFLAAQTVMDYSLLVGLDEDRRELVIGIIDYIRTFTWDKKLETMVKKSVIMGGQGKQPTVIQPKDYRDRFIAAMHRYFLPVPDRWTGLGKTVEI</sequence>
<keyword evidence="10" id="KW-0862">Zinc</keyword>
<evidence type="ECO:0000256" key="8">
    <source>
        <dbReference type="ARBA" id="ARBA00022771"/>
    </source>
</evidence>
<reference evidence="20" key="2">
    <citation type="submission" date="2007-04" db="EMBL/GenBank/DDBJ databases">
        <title>The genome of the human body louse.</title>
        <authorList>
            <consortium name="The Human Body Louse Genome Consortium"/>
            <person name="Kirkness E."/>
            <person name="Walenz B."/>
            <person name="Hass B."/>
            <person name="Bruggner R."/>
            <person name="Strausberg R."/>
        </authorList>
    </citation>
    <scope>NUCLEOTIDE SEQUENCE</scope>
    <source>
        <strain evidence="20">USDA</strain>
    </source>
</reference>
<dbReference type="GeneID" id="8240174"/>
<evidence type="ECO:0000259" key="19">
    <source>
        <dbReference type="PROSITE" id="PS51455"/>
    </source>
</evidence>
<feature type="compositionally biased region" description="Basic and acidic residues" evidence="16">
    <location>
        <begin position="1295"/>
        <end position="1310"/>
    </location>
</feature>
<evidence type="ECO:0000256" key="2">
    <source>
        <dbReference type="ARBA" id="ARBA00012009"/>
    </source>
</evidence>
<dbReference type="InterPro" id="IPR036388">
    <property type="entry name" value="WH-like_DNA-bd_sf"/>
</dbReference>
<dbReference type="GO" id="GO:0005524">
    <property type="term" value="F:ATP binding"/>
    <property type="evidence" value="ECO:0007669"/>
    <property type="project" value="UniProtKB-UniRule"/>
</dbReference>
<feature type="compositionally biased region" description="Basic and acidic residues" evidence="16">
    <location>
        <begin position="1366"/>
        <end position="1379"/>
    </location>
</feature>
<accession>E0VGT5</accession>
<evidence type="ECO:0000256" key="15">
    <source>
        <dbReference type="PROSITE-ProRule" id="PRU00781"/>
    </source>
</evidence>
<dbReference type="SMART" id="SM00049">
    <property type="entry name" value="DEP"/>
    <property type="match status" value="1"/>
</dbReference>
<dbReference type="InterPro" id="IPR002423">
    <property type="entry name" value="Cpn60/GroEL/TCP-1"/>
</dbReference>
<dbReference type="InterPro" id="IPR044769">
    <property type="entry name" value="PIKfyve_PIPKc"/>
</dbReference>
<feature type="region of interest" description="Disordered" evidence="16">
    <location>
        <begin position="1291"/>
        <end position="1323"/>
    </location>
</feature>
<evidence type="ECO:0000256" key="16">
    <source>
        <dbReference type="SAM" id="MobiDB-lite"/>
    </source>
</evidence>
<dbReference type="GO" id="GO:0010008">
    <property type="term" value="C:endosome membrane"/>
    <property type="evidence" value="ECO:0007669"/>
    <property type="project" value="UniProtKB-SubCell"/>
</dbReference>
<name>E0VGT5_PEDHC</name>
<dbReference type="InterPro" id="IPR011011">
    <property type="entry name" value="Znf_FYVE_PHD"/>
</dbReference>
<reference evidence="20" key="1">
    <citation type="submission" date="2007-04" db="EMBL/GenBank/DDBJ databases">
        <title>Annotation of Pediculus humanus corporis strain USDA.</title>
        <authorList>
            <person name="Kirkness E."/>
            <person name="Hannick L."/>
            <person name="Hass B."/>
            <person name="Bruggner R."/>
            <person name="Lawson D."/>
            <person name="Bidwell S."/>
            <person name="Joardar V."/>
            <person name="Caler E."/>
            <person name="Walenz B."/>
            <person name="Inman J."/>
            <person name="Schobel S."/>
            <person name="Galinsky K."/>
            <person name="Amedeo P."/>
            <person name="Strausberg R."/>
        </authorList>
    </citation>
    <scope>NUCLEOTIDE SEQUENCE</scope>
    <source>
        <strain evidence="20">USDA</strain>
    </source>
</reference>
<feature type="domain" description="FYVE-type" evidence="17">
    <location>
        <begin position="115"/>
        <end position="170"/>
    </location>
</feature>
<evidence type="ECO:0000256" key="4">
    <source>
        <dbReference type="ARBA" id="ARBA00022679"/>
    </source>
</evidence>
<dbReference type="EMBL" id="DS235151">
    <property type="protein sequence ID" value="EEB12591.1"/>
    <property type="molecule type" value="Genomic_DNA"/>
</dbReference>
<feature type="compositionally biased region" description="Basic and acidic residues" evidence="16">
    <location>
        <begin position="41"/>
        <end position="53"/>
    </location>
</feature>
<dbReference type="InterPro" id="IPR013083">
    <property type="entry name" value="Znf_RING/FYVE/PHD"/>
</dbReference>
<feature type="region of interest" description="Disordered" evidence="16">
    <location>
        <begin position="1516"/>
        <end position="1540"/>
    </location>
</feature>
<dbReference type="GO" id="GO:0032438">
    <property type="term" value="P:melanosome organization"/>
    <property type="evidence" value="ECO:0007669"/>
    <property type="project" value="TreeGrafter"/>
</dbReference>